<dbReference type="Pfam" id="PF00990">
    <property type="entry name" value="GGDEF"/>
    <property type="match status" value="1"/>
</dbReference>
<protein>
    <submittedName>
        <fullName evidence="3">GGDEF domain-containing protein</fullName>
    </submittedName>
</protein>
<evidence type="ECO:0000313" key="4">
    <source>
        <dbReference type="Proteomes" id="UP001220377"/>
    </source>
</evidence>
<dbReference type="InterPro" id="IPR000160">
    <property type="entry name" value="GGDEF_dom"/>
</dbReference>
<dbReference type="InterPro" id="IPR050469">
    <property type="entry name" value="Diguanylate_Cyclase"/>
</dbReference>
<dbReference type="NCBIfam" id="TIGR00254">
    <property type="entry name" value="GGDEF"/>
    <property type="match status" value="1"/>
</dbReference>
<dbReference type="PANTHER" id="PTHR45138:SF2">
    <property type="entry name" value="DIGUANYLATE CYCLASE VDCA"/>
    <property type="match status" value="1"/>
</dbReference>
<keyword evidence="1" id="KW-0472">Membrane</keyword>
<gene>
    <name evidence="3" type="ORF">PQ472_00805</name>
</gene>
<sequence length="374" mass="41784">MIQQVLANIFLVVASTLGFVTVYQQIDDGTKKRVAAERSLSPAAREVPLVIYVCAVLLVLNFASSGFHGLMYWVFVNLKAIIMIYASLLMPTMRGFVIVQICGAYTLNSTGNMTGYTWAFYLLAAAIMLGQRWASAHLRQHDFLYLLPATAIGLLSWVLAGVRLQSTVALSTIIINMGSLLWAFFALWDYDLYQRQDQRVIAQLSHQVQYDGLTQVRNWPTFQQDFNHAYDAGGELALITLDIDHFKAINDTYGHLVGNQALMVVATTLRECLSDEPACRLYRTGGEEFAIIAPQHELSQATDLVLKSQRRLRNAKIRYSKGEFFLSASFGLAIVNGKDTNSTAVFKRADHYLYQSKRCGRDCVTIEGTTMTAS</sequence>
<dbReference type="EMBL" id="CP117884">
    <property type="protein sequence ID" value="WDF82812.1"/>
    <property type="molecule type" value="Genomic_DNA"/>
</dbReference>
<organism evidence="3 4">
    <name type="scientific">Lacticaseibacillus pabuli</name>
    <dbReference type="NCBI Taxonomy" id="3025672"/>
    <lineage>
        <taxon>Bacteria</taxon>
        <taxon>Bacillati</taxon>
        <taxon>Bacillota</taxon>
        <taxon>Bacilli</taxon>
        <taxon>Lactobacillales</taxon>
        <taxon>Lactobacillaceae</taxon>
        <taxon>Lacticaseibacillus</taxon>
    </lineage>
</organism>
<feature type="transmembrane region" description="Helical" evidence="1">
    <location>
        <begin position="143"/>
        <end position="162"/>
    </location>
</feature>
<feature type="transmembrane region" description="Helical" evidence="1">
    <location>
        <begin position="168"/>
        <end position="188"/>
    </location>
</feature>
<dbReference type="SMART" id="SM00267">
    <property type="entry name" value="GGDEF"/>
    <property type="match status" value="1"/>
</dbReference>
<keyword evidence="1" id="KW-1133">Transmembrane helix</keyword>
<dbReference type="SUPFAM" id="SSF55073">
    <property type="entry name" value="Nucleotide cyclase"/>
    <property type="match status" value="1"/>
</dbReference>
<dbReference type="RefSeq" id="WP_274260525.1">
    <property type="nucleotide sequence ID" value="NZ_CP117884.1"/>
</dbReference>
<dbReference type="InterPro" id="IPR029787">
    <property type="entry name" value="Nucleotide_cyclase"/>
</dbReference>
<proteinExistence type="predicted"/>
<keyword evidence="1" id="KW-0812">Transmembrane</keyword>
<dbReference type="PROSITE" id="PS50887">
    <property type="entry name" value="GGDEF"/>
    <property type="match status" value="1"/>
</dbReference>
<keyword evidence="4" id="KW-1185">Reference proteome</keyword>
<evidence type="ECO:0000313" key="3">
    <source>
        <dbReference type="EMBL" id="WDF82812.1"/>
    </source>
</evidence>
<reference evidence="3 4" key="1">
    <citation type="submission" date="2023-02" db="EMBL/GenBank/DDBJ databases">
        <title>Genome sequence of Lacticaseibacillus sp. KACC 23028.</title>
        <authorList>
            <person name="Kim S."/>
            <person name="Heo J."/>
            <person name="Kwon S.-W."/>
        </authorList>
    </citation>
    <scope>NUCLEOTIDE SEQUENCE [LARGE SCALE GENOMIC DNA]</scope>
    <source>
        <strain evidence="3 4">KACC 23028</strain>
    </source>
</reference>
<evidence type="ECO:0000259" key="2">
    <source>
        <dbReference type="PROSITE" id="PS50887"/>
    </source>
</evidence>
<dbReference type="InterPro" id="IPR043128">
    <property type="entry name" value="Rev_trsase/Diguanyl_cyclase"/>
</dbReference>
<name>A0ABY7WRK5_9LACO</name>
<feature type="transmembrane region" description="Helical" evidence="1">
    <location>
        <begin position="113"/>
        <end position="131"/>
    </location>
</feature>
<dbReference type="PANTHER" id="PTHR45138">
    <property type="entry name" value="REGULATORY COMPONENTS OF SENSORY TRANSDUCTION SYSTEM"/>
    <property type="match status" value="1"/>
</dbReference>
<feature type="transmembrane region" description="Helical" evidence="1">
    <location>
        <begin position="49"/>
        <end position="75"/>
    </location>
</feature>
<accession>A0ABY7WRK5</accession>
<feature type="transmembrane region" description="Helical" evidence="1">
    <location>
        <begin position="82"/>
        <end position="107"/>
    </location>
</feature>
<feature type="transmembrane region" description="Helical" evidence="1">
    <location>
        <begin position="5"/>
        <end position="26"/>
    </location>
</feature>
<dbReference type="CDD" id="cd01949">
    <property type="entry name" value="GGDEF"/>
    <property type="match status" value="1"/>
</dbReference>
<evidence type="ECO:0000256" key="1">
    <source>
        <dbReference type="SAM" id="Phobius"/>
    </source>
</evidence>
<feature type="domain" description="GGDEF" evidence="2">
    <location>
        <begin position="234"/>
        <end position="369"/>
    </location>
</feature>
<dbReference type="Proteomes" id="UP001220377">
    <property type="component" value="Chromosome"/>
</dbReference>
<dbReference type="Gene3D" id="3.30.70.270">
    <property type="match status" value="1"/>
</dbReference>